<feature type="domain" description="D-isomer specific 2-hydroxyacid dehydrogenase NAD-binding" evidence="6">
    <location>
        <begin position="117"/>
        <end position="290"/>
    </location>
</feature>
<dbReference type="PANTHER" id="PTHR43761:SF1">
    <property type="entry name" value="D-ISOMER SPECIFIC 2-HYDROXYACID DEHYDROGENASE CATALYTIC DOMAIN-CONTAINING PROTEIN-RELATED"/>
    <property type="match status" value="1"/>
</dbReference>
<dbReference type="PROSITE" id="PS00670">
    <property type="entry name" value="D_2_HYDROXYACID_DH_2"/>
    <property type="match status" value="1"/>
</dbReference>
<dbReference type="GO" id="GO:0006564">
    <property type="term" value="P:L-serine biosynthetic process"/>
    <property type="evidence" value="ECO:0007669"/>
    <property type="project" value="UniProtKB-ARBA"/>
</dbReference>
<dbReference type="SUPFAM" id="SSF51735">
    <property type="entry name" value="NAD(P)-binding Rossmann-fold domains"/>
    <property type="match status" value="1"/>
</dbReference>
<dbReference type="InterPro" id="IPR029753">
    <property type="entry name" value="D-isomer_DH_CS"/>
</dbReference>
<evidence type="ECO:0000259" key="6">
    <source>
        <dbReference type="Pfam" id="PF02826"/>
    </source>
</evidence>
<evidence type="ECO:0000259" key="5">
    <source>
        <dbReference type="Pfam" id="PF00389"/>
    </source>
</evidence>
<dbReference type="Pfam" id="PF00389">
    <property type="entry name" value="2-Hacid_dh"/>
    <property type="match status" value="1"/>
</dbReference>
<dbReference type="Pfam" id="PF02826">
    <property type="entry name" value="2-Hacid_dh_C"/>
    <property type="match status" value="1"/>
</dbReference>
<dbReference type="EC" id="1.1.1.95" evidence="7"/>
<proteinExistence type="inferred from homology"/>
<keyword evidence="3" id="KW-0520">NAD</keyword>
<accession>A0A7W6IL83</accession>
<evidence type="ECO:0000313" key="7">
    <source>
        <dbReference type="EMBL" id="MBB4051277.1"/>
    </source>
</evidence>
<dbReference type="InterPro" id="IPR006140">
    <property type="entry name" value="D-isomer_DH_NAD-bd"/>
</dbReference>
<dbReference type="InterPro" id="IPR006139">
    <property type="entry name" value="D-isomer_2_OHA_DH_cat_dom"/>
</dbReference>
<dbReference type="Proteomes" id="UP000547011">
    <property type="component" value="Unassembled WGS sequence"/>
</dbReference>
<evidence type="ECO:0000256" key="2">
    <source>
        <dbReference type="ARBA" id="ARBA00023002"/>
    </source>
</evidence>
<organism evidence="7 8">
    <name type="scientific">Devosia subaequoris</name>
    <dbReference type="NCBI Taxonomy" id="395930"/>
    <lineage>
        <taxon>Bacteria</taxon>
        <taxon>Pseudomonadati</taxon>
        <taxon>Pseudomonadota</taxon>
        <taxon>Alphaproteobacteria</taxon>
        <taxon>Hyphomicrobiales</taxon>
        <taxon>Devosiaceae</taxon>
        <taxon>Devosia</taxon>
    </lineage>
</organism>
<dbReference type="InterPro" id="IPR036291">
    <property type="entry name" value="NAD(P)-bd_dom_sf"/>
</dbReference>
<dbReference type="InterPro" id="IPR050418">
    <property type="entry name" value="D-iso_2-hydroxyacid_DH_PdxB"/>
</dbReference>
<comment type="similarity">
    <text evidence="1 4">Belongs to the D-isomer specific 2-hydroxyacid dehydrogenase family.</text>
</comment>
<protein>
    <submittedName>
        <fullName evidence="7">D-3-phosphoglycerate dehydrogenase</fullName>
        <ecNumber evidence="7">1.1.1.95</ecNumber>
    </submittedName>
</protein>
<dbReference type="Gene3D" id="3.40.50.720">
    <property type="entry name" value="NAD(P)-binding Rossmann-like Domain"/>
    <property type="match status" value="2"/>
</dbReference>
<evidence type="ECO:0000313" key="8">
    <source>
        <dbReference type="Proteomes" id="UP000547011"/>
    </source>
</evidence>
<feature type="domain" description="D-isomer specific 2-hydroxyacid dehydrogenase catalytic" evidence="5">
    <location>
        <begin position="24"/>
        <end position="311"/>
    </location>
</feature>
<dbReference type="GO" id="GO:0051287">
    <property type="term" value="F:NAD binding"/>
    <property type="evidence" value="ECO:0007669"/>
    <property type="project" value="InterPro"/>
</dbReference>
<dbReference type="RefSeq" id="WP_210283047.1">
    <property type="nucleotide sequence ID" value="NZ_JACIEW010000001.1"/>
</dbReference>
<reference evidence="7 8" key="1">
    <citation type="submission" date="2020-08" db="EMBL/GenBank/DDBJ databases">
        <title>Genomic Encyclopedia of Type Strains, Phase IV (KMG-IV): sequencing the most valuable type-strain genomes for metagenomic binning, comparative biology and taxonomic classification.</title>
        <authorList>
            <person name="Goeker M."/>
        </authorList>
    </citation>
    <scope>NUCLEOTIDE SEQUENCE [LARGE SCALE GENOMIC DNA]</scope>
    <source>
        <strain evidence="7 8">DSM 23447</strain>
    </source>
</reference>
<dbReference type="EMBL" id="JACIEW010000001">
    <property type="protein sequence ID" value="MBB4051277.1"/>
    <property type="molecule type" value="Genomic_DNA"/>
</dbReference>
<dbReference type="GO" id="GO:0047545">
    <property type="term" value="F:(S)-2-hydroxyglutarate dehydrogenase activity"/>
    <property type="evidence" value="ECO:0007669"/>
    <property type="project" value="UniProtKB-ARBA"/>
</dbReference>
<sequence length="313" mass="33101">MRNTKDHVAVASRSFSLNPILRAELLERYEHVTFNDDGRRLAGTDLVSFLKGHQKAITALEKVDQSVIAELTDLKVLSKYGVGIDMIDVSALRDAGIGFGWTKGVNRRSVSELVLSAAISLLHLVPAAVAETQGGSWRQLNGNQLTKKTVGIIGCGHVGKDVIALLAPFACRILINDIVDMGGYAAQAGCEQVDLRTLLQTSDVITVHTPLDDTTRSLVGAQEIGLMQDHAVLINMARGGIVDEAALLAALDAGKLVGAALDVLDVEPPRTDTAAALIAHPRVVVTPHIGGSAKEAVLAMGRAAINGLDDYVL</sequence>
<dbReference type="AlphaFoldDB" id="A0A7W6IL83"/>
<dbReference type="GO" id="GO:0004617">
    <property type="term" value="F:phosphoglycerate dehydrogenase activity"/>
    <property type="evidence" value="ECO:0007669"/>
    <property type="project" value="UniProtKB-EC"/>
</dbReference>
<dbReference type="FunFam" id="3.40.50.720:FF:000041">
    <property type="entry name" value="D-3-phosphoglycerate dehydrogenase"/>
    <property type="match status" value="1"/>
</dbReference>
<keyword evidence="2 4" id="KW-0560">Oxidoreductase</keyword>
<comment type="caution">
    <text evidence="7">The sequence shown here is derived from an EMBL/GenBank/DDBJ whole genome shotgun (WGS) entry which is preliminary data.</text>
</comment>
<dbReference type="SUPFAM" id="SSF52283">
    <property type="entry name" value="Formate/glycerate dehydrogenase catalytic domain-like"/>
    <property type="match status" value="1"/>
</dbReference>
<evidence type="ECO:0000256" key="4">
    <source>
        <dbReference type="RuleBase" id="RU003719"/>
    </source>
</evidence>
<evidence type="ECO:0000256" key="1">
    <source>
        <dbReference type="ARBA" id="ARBA00005854"/>
    </source>
</evidence>
<keyword evidence="8" id="KW-1185">Reference proteome</keyword>
<dbReference type="PANTHER" id="PTHR43761">
    <property type="entry name" value="D-ISOMER SPECIFIC 2-HYDROXYACID DEHYDROGENASE FAMILY PROTEIN (AFU_ORTHOLOGUE AFUA_1G13630)"/>
    <property type="match status" value="1"/>
</dbReference>
<evidence type="ECO:0000256" key="3">
    <source>
        <dbReference type="ARBA" id="ARBA00023027"/>
    </source>
</evidence>
<gene>
    <name evidence="7" type="ORF">GGR20_000895</name>
</gene>
<name>A0A7W6IL83_9HYPH</name>